<keyword evidence="2" id="KW-1185">Reference proteome</keyword>
<organism evidence="1 2">
    <name type="scientific">Aegilops tauschii subsp. strangulata</name>
    <name type="common">Goatgrass</name>
    <dbReference type="NCBI Taxonomy" id="200361"/>
    <lineage>
        <taxon>Eukaryota</taxon>
        <taxon>Viridiplantae</taxon>
        <taxon>Streptophyta</taxon>
        <taxon>Embryophyta</taxon>
        <taxon>Tracheophyta</taxon>
        <taxon>Spermatophyta</taxon>
        <taxon>Magnoliopsida</taxon>
        <taxon>Liliopsida</taxon>
        <taxon>Poales</taxon>
        <taxon>Poaceae</taxon>
        <taxon>BOP clade</taxon>
        <taxon>Pooideae</taxon>
        <taxon>Triticodae</taxon>
        <taxon>Triticeae</taxon>
        <taxon>Triticinae</taxon>
        <taxon>Aegilops</taxon>
    </lineage>
</organism>
<reference evidence="2" key="2">
    <citation type="journal article" date="2017" name="Nat. Plants">
        <title>The Aegilops tauschii genome reveals multiple impacts of transposons.</title>
        <authorList>
            <person name="Zhao G."/>
            <person name="Zou C."/>
            <person name="Li K."/>
            <person name="Wang K."/>
            <person name="Li T."/>
            <person name="Gao L."/>
            <person name="Zhang X."/>
            <person name="Wang H."/>
            <person name="Yang Z."/>
            <person name="Liu X."/>
            <person name="Jiang W."/>
            <person name="Mao L."/>
            <person name="Kong X."/>
            <person name="Jiao Y."/>
            <person name="Jia J."/>
        </authorList>
    </citation>
    <scope>NUCLEOTIDE SEQUENCE [LARGE SCALE GENOMIC DNA]</scope>
    <source>
        <strain evidence="2">cv. AL8/78</strain>
    </source>
</reference>
<dbReference type="Proteomes" id="UP000015105">
    <property type="component" value="Chromosome 3D"/>
</dbReference>
<evidence type="ECO:0000313" key="2">
    <source>
        <dbReference type="Proteomes" id="UP000015105"/>
    </source>
</evidence>
<reference evidence="1" key="4">
    <citation type="submission" date="2019-03" db="UniProtKB">
        <authorList>
            <consortium name="EnsemblPlants"/>
        </authorList>
    </citation>
    <scope>IDENTIFICATION</scope>
</reference>
<dbReference type="AlphaFoldDB" id="A0A453FY18"/>
<proteinExistence type="predicted"/>
<dbReference type="EnsemblPlants" id="AET3Gv20823400.2">
    <property type="protein sequence ID" value="AET3Gv20823400.2"/>
    <property type="gene ID" value="AET3Gv20823400"/>
</dbReference>
<reference evidence="2" key="1">
    <citation type="journal article" date="2014" name="Science">
        <title>Ancient hybridizations among the ancestral genomes of bread wheat.</title>
        <authorList>
            <consortium name="International Wheat Genome Sequencing Consortium,"/>
            <person name="Marcussen T."/>
            <person name="Sandve S.R."/>
            <person name="Heier L."/>
            <person name="Spannagl M."/>
            <person name="Pfeifer M."/>
            <person name="Jakobsen K.S."/>
            <person name="Wulff B.B."/>
            <person name="Steuernagel B."/>
            <person name="Mayer K.F."/>
            <person name="Olsen O.A."/>
        </authorList>
    </citation>
    <scope>NUCLEOTIDE SEQUENCE [LARGE SCALE GENOMIC DNA]</scope>
    <source>
        <strain evidence="2">cv. AL8/78</strain>
    </source>
</reference>
<accession>A0A453FY18</accession>
<protein>
    <submittedName>
        <fullName evidence="1">Uncharacterized protein</fullName>
    </submittedName>
</protein>
<reference evidence="1" key="3">
    <citation type="journal article" date="2017" name="Nature">
        <title>Genome sequence of the progenitor of the wheat D genome Aegilops tauschii.</title>
        <authorList>
            <person name="Luo M.C."/>
            <person name="Gu Y.Q."/>
            <person name="Puiu D."/>
            <person name="Wang H."/>
            <person name="Twardziok S.O."/>
            <person name="Deal K.R."/>
            <person name="Huo N."/>
            <person name="Zhu T."/>
            <person name="Wang L."/>
            <person name="Wang Y."/>
            <person name="McGuire P.E."/>
            <person name="Liu S."/>
            <person name="Long H."/>
            <person name="Ramasamy R.K."/>
            <person name="Rodriguez J.C."/>
            <person name="Van S.L."/>
            <person name="Yuan L."/>
            <person name="Wang Z."/>
            <person name="Xia Z."/>
            <person name="Xiao L."/>
            <person name="Anderson O.D."/>
            <person name="Ouyang S."/>
            <person name="Liang Y."/>
            <person name="Zimin A.V."/>
            <person name="Pertea G."/>
            <person name="Qi P."/>
            <person name="Bennetzen J.L."/>
            <person name="Dai X."/>
            <person name="Dawson M.W."/>
            <person name="Muller H.G."/>
            <person name="Kugler K."/>
            <person name="Rivarola-Duarte L."/>
            <person name="Spannagl M."/>
            <person name="Mayer K.F.X."/>
            <person name="Lu F.H."/>
            <person name="Bevan M.W."/>
            <person name="Leroy P."/>
            <person name="Li P."/>
            <person name="You F.M."/>
            <person name="Sun Q."/>
            <person name="Liu Z."/>
            <person name="Lyons E."/>
            <person name="Wicker T."/>
            <person name="Salzberg S.L."/>
            <person name="Devos K.M."/>
            <person name="Dvorak J."/>
        </authorList>
    </citation>
    <scope>NUCLEOTIDE SEQUENCE [LARGE SCALE GENOMIC DNA]</scope>
    <source>
        <strain evidence="1">cv. AL8/78</strain>
    </source>
</reference>
<dbReference type="Gramene" id="AET3Gv20823400.2">
    <property type="protein sequence ID" value="AET3Gv20823400.2"/>
    <property type="gene ID" value="AET3Gv20823400"/>
</dbReference>
<reference evidence="1" key="5">
    <citation type="journal article" date="2021" name="G3 (Bethesda)">
        <title>Aegilops tauschii genome assembly Aet v5.0 features greater sequence contiguity and improved annotation.</title>
        <authorList>
            <person name="Wang L."/>
            <person name="Zhu T."/>
            <person name="Rodriguez J.C."/>
            <person name="Deal K.R."/>
            <person name="Dubcovsky J."/>
            <person name="McGuire P.E."/>
            <person name="Lux T."/>
            <person name="Spannagl M."/>
            <person name="Mayer K.F.X."/>
            <person name="Baldrich P."/>
            <person name="Meyers B.C."/>
            <person name="Huo N."/>
            <person name="Gu Y.Q."/>
            <person name="Zhou H."/>
            <person name="Devos K.M."/>
            <person name="Bennetzen J.L."/>
            <person name="Unver T."/>
            <person name="Budak H."/>
            <person name="Gulick P.J."/>
            <person name="Galiba G."/>
            <person name="Kalapos B."/>
            <person name="Nelson D.R."/>
            <person name="Li P."/>
            <person name="You F.M."/>
            <person name="Luo M.C."/>
            <person name="Dvorak J."/>
        </authorList>
    </citation>
    <scope>NUCLEOTIDE SEQUENCE [LARGE SCALE GENOMIC DNA]</scope>
    <source>
        <strain evidence="1">cv. AL8/78</strain>
    </source>
</reference>
<sequence length="39" mass="4267">DEVKRCHSLLSILSTGRLCIDLEIISQCYTLGGSGIRTD</sequence>
<name>A0A453FY18_AEGTS</name>
<evidence type="ECO:0000313" key="1">
    <source>
        <dbReference type="EnsemblPlants" id="AET3Gv20823400.2"/>
    </source>
</evidence>